<evidence type="ECO:0000313" key="2">
    <source>
        <dbReference type="Proteomes" id="UP001331515"/>
    </source>
</evidence>
<name>A0AAN8CIY4_CHAGU</name>
<dbReference type="Proteomes" id="UP001331515">
    <property type="component" value="Unassembled WGS sequence"/>
</dbReference>
<reference evidence="1 2" key="1">
    <citation type="journal article" date="2023" name="Mol. Biol. Evol.">
        <title>Genomics of Secondarily Temperate Adaptation in the Only Non-Antarctic Icefish.</title>
        <authorList>
            <person name="Rivera-Colon A.G."/>
            <person name="Rayamajhi N."/>
            <person name="Minhas B.F."/>
            <person name="Madrigal G."/>
            <person name="Bilyk K.T."/>
            <person name="Yoon V."/>
            <person name="Hune M."/>
            <person name="Gregory S."/>
            <person name="Cheng C.H.C."/>
            <person name="Catchen J.M."/>
        </authorList>
    </citation>
    <scope>NUCLEOTIDE SEQUENCE [LARGE SCALE GENOMIC DNA]</scope>
    <source>
        <tissue evidence="1">White muscle</tissue>
    </source>
</reference>
<organism evidence="1 2">
    <name type="scientific">Champsocephalus gunnari</name>
    <name type="common">Mackerel icefish</name>
    <dbReference type="NCBI Taxonomy" id="52237"/>
    <lineage>
        <taxon>Eukaryota</taxon>
        <taxon>Metazoa</taxon>
        <taxon>Chordata</taxon>
        <taxon>Craniata</taxon>
        <taxon>Vertebrata</taxon>
        <taxon>Euteleostomi</taxon>
        <taxon>Actinopterygii</taxon>
        <taxon>Neopterygii</taxon>
        <taxon>Teleostei</taxon>
        <taxon>Neoteleostei</taxon>
        <taxon>Acanthomorphata</taxon>
        <taxon>Eupercaria</taxon>
        <taxon>Perciformes</taxon>
        <taxon>Notothenioidei</taxon>
        <taxon>Channichthyidae</taxon>
        <taxon>Champsocephalus</taxon>
    </lineage>
</organism>
<accession>A0AAN8CIY4</accession>
<keyword evidence="2" id="KW-1185">Reference proteome</keyword>
<dbReference type="EMBL" id="JAURVH010001531">
    <property type="protein sequence ID" value="KAK5903285.1"/>
    <property type="molecule type" value="Genomic_DNA"/>
</dbReference>
<comment type="caution">
    <text evidence="1">The sequence shown here is derived from an EMBL/GenBank/DDBJ whole genome shotgun (WGS) entry which is preliminary data.</text>
</comment>
<evidence type="ECO:0000313" key="1">
    <source>
        <dbReference type="EMBL" id="KAK5903285.1"/>
    </source>
</evidence>
<gene>
    <name evidence="1" type="ORF">CgunFtcFv8_007078</name>
</gene>
<proteinExistence type="predicted"/>
<sequence length="11" mass="1359">MCKCSRKCWIT</sequence>
<protein>
    <submittedName>
        <fullName evidence="1">Uncharacterized protein</fullName>
    </submittedName>
</protein>